<dbReference type="AlphaFoldDB" id="A0A285P5P6"/>
<keyword evidence="1" id="KW-1133">Transmembrane helix</keyword>
<dbReference type="EMBL" id="OBEJ01000004">
    <property type="protein sequence ID" value="SNZ17062.1"/>
    <property type="molecule type" value="Genomic_DNA"/>
</dbReference>
<dbReference type="RefSeq" id="WP_097009767.1">
    <property type="nucleotide sequence ID" value="NZ_OBEJ01000004.1"/>
</dbReference>
<evidence type="ECO:0000313" key="2">
    <source>
        <dbReference type="EMBL" id="SNZ17062.1"/>
    </source>
</evidence>
<name>A0A285P5P6_NATPI</name>
<gene>
    <name evidence="2" type="ORF">SAMN06269185_2873</name>
</gene>
<keyword evidence="1" id="KW-0812">Transmembrane</keyword>
<feature type="transmembrane region" description="Helical" evidence="1">
    <location>
        <begin position="20"/>
        <end position="39"/>
    </location>
</feature>
<reference evidence="2 3" key="1">
    <citation type="submission" date="2017-09" db="EMBL/GenBank/DDBJ databases">
        <authorList>
            <person name="Ehlers B."/>
            <person name="Leendertz F.H."/>
        </authorList>
    </citation>
    <scope>NUCLEOTIDE SEQUENCE [LARGE SCALE GENOMIC DNA]</scope>
    <source>
        <strain evidence="2 3">DSM 27208</strain>
    </source>
</reference>
<dbReference type="Proteomes" id="UP000219453">
    <property type="component" value="Unassembled WGS sequence"/>
</dbReference>
<keyword evidence="1" id="KW-0472">Membrane</keyword>
<evidence type="ECO:0000313" key="3">
    <source>
        <dbReference type="Proteomes" id="UP000219453"/>
    </source>
</evidence>
<accession>A0A285P5P6</accession>
<organism evidence="2 3">
    <name type="scientific">Natronoarchaeum philippinense</name>
    <dbReference type="NCBI Taxonomy" id="558529"/>
    <lineage>
        <taxon>Archaea</taxon>
        <taxon>Methanobacteriati</taxon>
        <taxon>Methanobacteriota</taxon>
        <taxon>Stenosarchaea group</taxon>
        <taxon>Halobacteria</taxon>
        <taxon>Halobacteriales</taxon>
        <taxon>Natronoarchaeaceae</taxon>
    </lineage>
</organism>
<keyword evidence="3" id="KW-1185">Reference proteome</keyword>
<protein>
    <submittedName>
        <fullName evidence="2">Uncharacterized protein</fullName>
    </submittedName>
</protein>
<proteinExistence type="predicted"/>
<evidence type="ECO:0000256" key="1">
    <source>
        <dbReference type="SAM" id="Phobius"/>
    </source>
</evidence>
<feature type="transmembrane region" description="Helical" evidence="1">
    <location>
        <begin position="51"/>
        <end position="74"/>
    </location>
</feature>
<sequence>MLEYTRRAIASRFDHPIFALMYIIAVLLAASGATVQAMIRAGMSDWALGAGFFGVFAVFFALIGTICYALLFLVKGVSIARDRMGPAS</sequence>